<evidence type="ECO:0008006" key="6">
    <source>
        <dbReference type="Google" id="ProtNLM"/>
    </source>
</evidence>
<feature type="domain" description="MKRN2 opposite strand protein-like N-terminal" evidence="3">
    <location>
        <begin position="10"/>
        <end position="33"/>
    </location>
</feature>
<dbReference type="AlphaFoldDB" id="A0A433TYZ0"/>
<feature type="domain" description="MKRN2 opposite strand protein-like C-terminal" evidence="2">
    <location>
        <begin position="45"/>
        <end position="114"/>
    </location>
</feature>
<proteinExistence type="predicted"/>
<evidence type="ECO:0000313" key="4">
    <source>
        <dbReference type="EMBL" id="RUS86775.1"/>
    </source>
</evidence>
<sequence length="263" mass="29069">MSAPPAPLRCFQHCRKDTDLVCLRLPERCPLCAAQTALTPCRIPPYVLPSPFLASTAAPRAVVVRPTDGTFLSHYSSVCDLHIGLTDGAGRVTEFDQRGLTVGSLWPQCLVVLTCPASAQCNQPPSGAQCDQPPSGAQCDQPPSGAQLERPEIVRPGDWDSALDQLRQHGELWDSRRYAELTWNCFDLVLHFLSQLTRQRRLLGLDLHFDLDPPLGSGGARAELCERFLVQKCRRAGEYVELYRRVLAEGCVCVARRKHQLAA</sequence>
<dbReference type="PANTHER" id="PTHR33963:SF2">
    <property type="entry name" value="MKRN2 OPPOSITE STRAND PROTEIN"/>
    <property type="match status" value="1"/>
</dbReference>
<protein>
    <recommendedName>
        <fullName evidence="6">MKRN2 opposite strand protein</fullName>
    </recommendedName>
</protein>
<evidence type="ECO:0000259" key="2">
    <source>
        <dbReference type="Pfam" id="PF16044"/>
    </source>
</evidence>
<comment type="caution">
    <text evidence="4">The sequence shown here is derived from an EMBL/GenBank/DDBJ whole genome shotgun (WGS) entry which is preliminary data.</text>
</comment>
<gene>
    <name evidence="4" type="ORF">EGW08_005435</name>
</gene>
<dbReference type="OrthoDB" id="10065749at2759"/>
<dbReference type="InterPro" id="IPR053921">
    <property type="entry name" value="MKRN2OS-like_C"/>
</dbReference>
<name>A0A433TYZ0_ELYCH</name>
<dbReference type="EMBL" id="RQTK01000128">
    <property type="protein sequence ID" value="RUS86775.1"/>
    <property type="molecule type" value="Genomic_DNA"/>
</dbReference>
<accession>A0A433TYZ0</accession>
<dbReference type="PANTHER" id="PTHR33963">
    <property type="entry name" value="MKRN2 OPPOSITE STRAND PROTEIN"/>
    <property type="match status" value="1"/>
</dbReference>
<dbReference type="InterPro" id="IPR053922">
    <property type="entry name" value="MKRN2OS-like_N"/>
</dbReference>
<feature type="region of interest" description="Disordered" evidence="1">
    <location>
        <begin position="124"/>
        <end position="148"/>
    </location>
</feature>
<dbReference type="Pfam" id="PF22795">
    <property type="entry name" value="DUF4796_N"/>
    <property type="match status" value="1"/>
</dbReference>
<dbReference type="Proteomes" id="UP000271974">
    <property type="component" value="Unassembled WGS sequence"/>
</dbReference>
<organism evidence="4 5">
    <name type="scientific">Elysia chlorotica</name>
    <name type="common">Eastern emerald elysia</name>
    <name type="synonym">Sea slug</name>
    <dbReference type="NCBI Taxonomy" id="188477"/>
    <lineage>
        <taxon>Eukaryota</taxon>
        <taxon>Metazoa</taxon>
        <taxon>Spiralia</taxon>
        <taxon>Lophotrochozoa</taxon>
        <taxon>Mollusca</taxon>
        <taxon>Gastropoda</taxon>
        <taxon>Heterobranchia</taxon>
        <taxon>Euthyneura</taxon>
        <taxon>Panpulmonata</taxon>
        <taxon>Sacoglossa</taxon>
        <taxon>Placobranchoidea</taxon>
        <taxon>Plakobranchidae</taxon>
        <taxon>Elysia</taxon>
    </lineage>
</organism>
<feature type="domain" description="MKRN2 opposite strand protein-like C-terminal" evidence="2">
    <location>
        <begin position="158"/>
        <end position="246"/>
    </location>
</feature>
<reference evidence="4 5" key="1">
    <citation type="submission" date="2019-01" db="EMBL/GenBank/DDBJ databases">
        <title>A draft genome assembly of the solar-powered sea slug Elysia chlorotica.</title>
        <authorList>
            <person name="Cai H."/>
            <person name="Li Q."/>
            <person name="Fang X."/>
            <person name="Li J."/>
            <person name="Curtis N.E."/>
            <person name="Altenburger A."/>
            <person name="Shibata T."/>
            <person name="Feng M."/>
            <person name="Maeda T."/>
            <person name="Schwartz J.A."/>
            <person name="Shigenobu S."/>
            <person name="Lundholm N."/>
            <person name="Nishiyama T."/>
            <person name="Yang H."/>
            <person name="Hasebe M."/>
            <person name="Li S."/>
            <person name="Pierce S.K."/>
            <person name="Wang J."/>
        </authorList>
    </citation>
    <scope>NUCLEOTIDE SEQUENCE [LARGE SCALE GENOMIC DNA]</scope>
    <source>
        <strain evidence="4">EC2010</strain>
        <tissue evidence="4">Whole organism of an adult</tissue>
    </source>
</reference>
<evidence type="ECO:0000313" key="5">
    <source>
        <dbReference type="Proteomes" id="UP000271974"/>
    </source>
</evidence>
<evidence type="ECO:0000256" key="1">
    <source>
        <dbReference type="SAM" id="MobiDB-lite"/>
    </source>
</evidence>
<keyword evidence="5" id="KW-1185">Reference proteome</keyword>
<evidence type="ECO:0000259" key="3">
    <source>
        <dbReference type="Pfam" id="PF22795"/>
    </source>
</evidence>
<dbReference type="Pfam" id="PF16044">
    <property type="entry name" value="DUF4796_C"/>
    <property type="match status" value="2"/>
</dbReference>
<dbReference type="InterPro" id="IPR032016">
    <property type="entry name" value="MKRN2OS-like"/>
</dbReference>